<keyword evidence="6 16" id="KW-0820">tRNA-binding</keyword>
<dbReference type="InterPro" id="IPR015413">
    <property type="entry name" value="Methionyl/Leucyl_tRNA_Synth"/>
</dbReference>
<dbReference type="PANTHER" id="PTHR45765">
    <property type="entry name" value="METHIONINE--TRNA LIGASE"/>
    <property type="match status" value="1"/>
</dbReference>
<evidence type="ECO:0000313" key="19">
    <source>
        <dbReference type="Proteomes" id="UP000315750"/>
    </source>
</evidence>
<dbReference type="EMBL" id="CP036278">
    <property type="protein sequence ID" value="QDU58717.1"/>
    <property type="molecule type" value="Genomic_DNA"/>
</dbReference>
<keyword evidence="12 16" id="KW-0694">RNA-binding</keyword>
<evidence type="ECO:0000256" key="9">
    <source>
        <dbReference type="ARBA" id="ARBA00022741"/>
    </source>
</evidence>
<dbReference type="SUPFAM" id="SSF57770">
    <property type="entry name" value="Methionyl-tRNA synthetase (MetRS), Zn-domain"/>
    <property type="match status" value="1"/>
</dbReference>
<dbReference type="InterPro" id="IPR012340">
    <property type="entry name" value="NA-bd_OB-fold"/>
</dbReference>
<feature type="short sequence motif" description="'KMSKS' region" evidence="16">
    <location>
        <begin position="336"/>
        <end position="340"/>
    </location>
</feature>
<dbReference type="InterPro" id="IPR014758">
    <property type="entry name" value="Met-tRNA_synth"/>
</dbReference>
<evidence type="ECO:0000256" key="5">
    <source>
        <dbReference type="ARBA" id="ARBA00022490"/>
    </source>
</evidence>
<dbReference type="Pfam" id="PF09334">
    <property type="entry name" value="tRNA-synt_1g"/>
    <property type="match status" value="1"/>
</dbReference>
<dbReference type="InterPro" id="IPR009080">
    <property type="entry name" value="tRNAsynth_Ia_anticodon-bd"/>
</dbReference>
<dbReference type="Gene3D" id="2.20.28.20">
    <property type="entry name" value="Methionyl-tRNA synthetase, Zn-domain"/>
    <property type="match status" value="1"/>
</dbReference>
<dbReference type="Gene3D" id="2.40.50.140">
    <property type="entry name" value="Nucleic acid-binding proteins"/>
    <property type="match status" value="1"/>
</dbReference>
<proteinExistence type="inferred from homology"/>
<dbReference type="GO" id="GO:0005524">
    <property type="term" value="F:ATP binding"/>
    <property type="evidence" value="ECO:0007669"/>
    <property type="project" value="UniProtKB-UniRule"/>
</dbReference>
<dbReference type="CDD" id="cd07957">
    <property type="entry name" value="Anticodon_Ia_Met"/>
    <property type="match status" value="1"/>
</dbReference>
<dbReference type="SUPFAM" id="SSF47323">
    <property type="entry name" value="Anticodon-binding domain of a subclass of class I aminoacyl-tRNA synthetases"/>
    <property type="match status" value="1"/>
</dbReference>
<dbReference type="Gene3D" id="1.10.730.10">
    <property type="entry name" value="Isoleucyl-tRNA Synthetase, Domain 1"/>
    <property type="match status" value="1"/>
</dbReference>
<comment type="subunit">
    <text evidence="4 16">Homodimer.</text>
</comment>
<sequence length="689" mass="77408">MRRILVTSALPYANGPIHIGHLVEYLQTDIWVRFQKLMGNECRYFCADDTHGTAIMISAKRAGVTEEQFIERVSAEHQQDFAGFDIQFDNYGSTHSDENRALCEEIWAAIAREDLLVEQEVEQPYDSVEETFLADRLIIGTCPNCGAPQQYGDHCEKCLSNYQPTELIDGRSSLSGTTPELRAAPHKFVQLEKLRPFLEEWVDNGQALQEEIANYLKGHFLYAKDKEGNIKPLRDWDVTRPHKYFGFEIPGFEKNYWYVWFDAPIGYMASTKQWCDKHGEDFDRWWRSDQCEVHHFIGKDITYFHTLFWPGMLKTAGFSLPTKVHIHGFLTVNGEKMSKSRGTFVAASTYLKHLDPAYLRYFYASKLSSKVDDIDLSIEEFIAKVNTDLVGKVVNLASRSAKFVASTGLSSKYPDDGGLLAAGAAAGKEIAEAYEACDYSKAMRLIMALADRANPFVEENKPWELRKDESQAERLQDVCTVALNLFRQLAIYLAPVLPKLAEQAGELLNDPIVSWDQAQEPLVGTAVNKFKHMLQRVEEAKVNAMIEESKPEETTDETAEGTFVDKWNDPGDSLEAEPLAEECTFDEFLKVDLRVARVVSAEQVPEARKLLKLKLSLGGGTYKQVFAGIKAAYDPEKLVGRLVVCVANLAPRTMKFGVSEGMVVASGPGGEEVFVLSPDEGAKVGQRVH</sequence>
<dbReference type="SUPFAM" id="SSF50249">
    <property type="entry name" value="Nucleic acid-binding proteins"/>
    <property type="match status" value="1"/>
</dbReference>
<dbReference type="AlphaFoldDB" id="A0A518AVF7"/>
<evidence type="ECO:0000256" key="4">
    <source>
        <dbReference type="ARBA" id="ARBA00011738"/>
    </source>
</evidence>
<name>A0A518AVF7_9BACT</name>
<dbReference type="InterPro" id="IPR029038">
    <property type="entry name" value="MetRS_Zn"/>
</dbReference>
<comment type="catalytic activity">
    <reaction evidence="15 16">
        <text>tRNA(Met) + L-methionine + ATP = L-methionyl-tRNA(Met) + AMP + diphosphate</text>
        <dbReference type="Rhea" id="RHEA:13481"/>
        <dbReference type="Rhea" id="RHEA-COMP:9667"/>
        <dbReference type="Rhea" id="RHEA-COMP:9698"/>
        <dbReference type="ChEBI" id="CHEBI:30616"/>
        <dbReference type="ChEBI" id="CHEBI:33019"/>
        <dbReference type="ChEBI" id="CHEBI:57844"/>
        <dbReference type="ChEBI" id="CHEBI:78442"/>
        <dbReference type="ChEBI" id="CHEBI:78530"/>
        <dbReference type="ChEBI" id="CHEBI:456215"/>
        <dbReference type="EC" id="6.1.1.10"/>
    </reaction>
</comment>
<feature type="binding site" evidence="16">
    <location>
        <position position="145"/>
    </location>
    <ligand>
        <name>Zn(2+)</name>
        <dbReference type="ChEBI" id="CHEBI:29105"/>
    </ligand>
</feature>
<comment type="subcellular location">
    <subcellularLocation>
        <location evidence="2 16">Cytoplasm</location>
    </subcellularLocation>
</comment>
<keyword evidence="19" id="KW-1185">Reference proteome</keyword>
<dbReference type="InterPro" id="IPR014729">
    <property type="entry name" value="Rossmann-like_a/b/a_fold"/>
</dbReference>
<protein>
    <recommendedName>
        <fullName evidence="16">Methionine--tRNA ligase</fullName>
        <ecNumber evidence="16">6.1.1.10</ecNumber>
    </recommendedName>
    <alternativeName>
        <fullName evidence="16">Methionyl-tRNA synthetase</fullName>
        <shortName evidence="16">MetRS</shortName>
    </alternativeName>
</protein>
<dbReference type="NCBIfam" id="TIGR00398">
    <property type="entry name" value="metG"/>
    <property type="match status" value="1"/>
</dbReference>
<dbReference type="Gene3D" id="3.40.50.620">
    <property type="entry name" value="HUPs"/>
    <property type="match status" value="1"/>
</dbReference>
<dbReference type="InterPro" id="IPR001412">
    <property type="entry name" value="aa-tRNA-synth_I_CS"/>
</dbReference>
<dbReference type="NCBIfam" id="NF001100">
    <property type="entry name" value="PRK00133.1"/>
    <property type="match status" value="1"/>
</dbReference>
<dbReference type="NCBIfam" id="TIGR00399">
    <property type="entry name" value="metG_C_term"/>
    <property type="match status" value="1"/>
</dbReference>
<organism evidence="18 19">
    <name type="scientific">Aeoliella mucimassa</name>
    <dbReference type="NCBI Taxonomy" id="2527972"/>
    <lineage>
        <taxon>Bacteria</taxon>
        <taxon>Pseudomonadati</taxon>
        <taxon>Planctomycetota</taxon>
        <taxon>Planctomycetia</taxon>
        <taxon>Pirellulales</taxon>
        <taxon>Lacipirellulaceae</taxon>
        <taxon>Aeoliella</taxon>
    </lineage>
</organism>
<dbReference type="GO" id="GO:0046872">
    <property type="term" value="F:metal ion binding"/>
    <property type="evidence" value="ECO:0007669"/>
    <property type="project" value="UniProtKB-KW"/>
</dbReference>
<dbReference type="InterPro" id="IPR002547">
    <property type="entry name" value="tRNA-bd_dom"/>
</dbReference>
<feature type="short sequence motif" description="'HIGH' region" evidence="16">
    <location>
        <begin position="11"/>
        <end position="21"/>
    </location>
</feature>
<evidence type="ECO:0000259" key="17">
    <source>
        <dbReference type="PROSITE" id="PS50886"/>
    </source>
</evidence>
<evidence type="ECO:0000256" key="13">
    <source>
        <dbReference type="ARBA" id="ARBA00022917"/>
    </source>
</evidence>
<dbReference type="InterPro" id="IPR041872">
    <property type="entry name" value="Anticodon_Met"/>
</dbReference>
<gene>
    <name evidence="16 18" type="primary">metG</name>
    <name evidence="18" type="ORF">Pan181_49570</name>
</gene>
<dbReference type="CDD" id="cd00814">
    <property type="entry name" value="MetRS_core"/>
    <property type="match status" value="1"/>
</dbReference>
<feature type="binding site" evidence="16">
    <location>
        <position position="158"/>
    </location>
    <ligand>
        <name>Zn(2+)</name>
        <dbReference type="ChEBI" id="CHEBI:29105"/>
    </ligand>
</feature>
<feature type="binding site" evidence="16">
    <location>
        <position position="142"/>
    </location>
    <ligand>
        <name>Zn(2+)</name>
        <dbReference type="ChEBI" id="CHEBI:29105"/>
    </ligand>
</feature>
<evidence type="ECO:0000313" key="18">
    <source>
        <dbReference type="EMBL" id="QDU58717.1"/>
    </source>
</evidence>
<evidence type="ECO:0000256" key="7">
    <source>
        <dbReference type="ARBA" id="ARBA00022598"/>
    </source>
</evidence>
<dbReference type="InterPro" id="IPR033911">
    <property type="entry name" value="MetRS_core"/>
</dbReference>
<dbReference type="GO" id="GO:0004825">
    <property type="term" value="F:methionine-tRNA ligase activity"/>
    <property type="evidence" value="ECO:0007669"/>
    <property type="project" value="UniProtKB-UniRule"/>
</dbReference>
<dbReference type="Proteomes" id="UP000315750">
    <property type="component" value="Chromosome"/>
</dbReference>
<evidence type="ECO:0000256" key="14">
    <source>
        <dbReference type="ARBA" id="ARBA00023146"/>
    </source>
</evidence>
<keyword evidence="13 16" id="KW-0648">Protein biosynthesis</keyword>
<evidence type="ECO:0000256" key="6">
    <source>
        <dbReference type="ARBA" id="ARBA00022555"/>
    </source>
</evidence>
<dbReference type="GO" id="GO:0000049">
    <property type="term" value="F:tRNA binding"/>
    <property type="evidence" value="ECO:0007669"/>
    <property type="project" value="UniProtKB-UniRule"/>
</dbReference>
<dbReference type="Pfam" id="PF01588">
    <property type="entry name" value="tRNA_bind"/>
    <property type="match status" value="1"/>
</dbReference>
<dbReference type="GO" id="GO:0006431">
    <property type="term" value="P:methionyl-tRNA aminoacylation"/>
    <property type="evidence" value="ECO:0007669"/>
    <property type="project" value="UniProtKB-UniRule"/>
</dbReference>
<dbReference type="SUPFAM" id="SSF52374">
    <property type="entry name" value="Nucleotidylyl transferase"/>
    <property type="match status" value="1"/>
</dbReference>
<dbReference type="FunFam" id="2.40.50.140:FF:000042">
    <property type="entry name" value="Methionine--tRNA ligase"/>
    <property type="match status" value="1"/>
</dbReference>
<comment type="function">
    <text evidence="1 16">Is required not only for elongation of protein synthesis but also for the initiation of all mRNA translation through initiator tRNA(fMet) aminoacylation.</text>
</comment>
<evidence type="ECO:0000256" key="3">
    <source>
        <dbReference type="ARBA" id="ARBA00008258"/>
    </source>
</evidence>
<evidence type="ECO:0000256" key="1">
    <source>
        <dbReference type="ARBA" id="ARBA00003314"/>
    </source>
</evidence>
<dbReference type="EC" id="6.1.1.10" evidence="16"/>
<dbReference type="InterPro" id="IPR004495">
    <property type="entry name" value="Met-tRNA-synth_bsu_C"/>
</dbReference>
<keyword evidence="11 16" id="KW-0067">ATP-binding</keyword>
<feature type="binding site" evidence="16">
    <location>
        <position position="155"/>
    </location>
    <ligand>
        <name>Zn(2+)</name>
        <dbReference type="ChEBI" id="CHEBI:29105"/>
    </ligand>
</feature>
<keyword evidence="10 16" id="KW-0862">Zinc</keyword>
<reference evidence="18 19" key="1">
    <citation type="submission" date="2019-02" db="EMBL/GenBank/DDBJ databases">
        <title>Deep-cultivation of Planctomycetes and their phenomic and genomic characterization uncovers novel biology.</title>
        <authorList>
            <person name="Wiegand S."/>
            <person name="Jogler M."/>
            <person name="Boedeker C."/>
            <person name="Pinto D."/>
            <person name="Vollmers J."/>
            <person name="Rivas-Marin E."/>
            <person name="Kohn T."/>
            <person name="Peeters S.H."/>
            <person name="Heuer A."/>
            <person name="Rast P."/>
            <person name="Oberbeckmann S."/>
            <person name="Bunk B."/>
            <person name="Jeske O."/>
            <person name="Meyerdierks A."/>
            <person name="Storesund J.E."/>
            <person name="Kallscheuer N."/>
            <person name="Luecker S."/>
            <person name="Lage O.M."/>
            <person name="Pohl T."/>
            <person name="Merkel B.J."/>
            <person name="Hornburger P."/>
            <person name="Mueller R.-W."/>
            <person name="Bruemmer F."/>
            <person name="Labrenz M."/>
            <person name="Spormann A.M."/>
            <person name="Op den Camp H."/>
            <person name="Overmann J."/>
            <person name="Amann R."/>
            <person name="Jetten M.S.M."/>
            <person name="Mascher T."/>
            <person name="Medema M.H."/>
            <person name="Devos D.P."/>
            <person name="Kaster A.-K."/>
            <person name="Ovreas L."/>
            <person name="Rohde M."/>
            <person name="Galperin M.Y."/>
            <person name="Jogler C."/>
        </authorList>
    </citation>
    <scope>NUCLEOTIDE SEQUENCE [LARGE SCALE GENOMIC DNA]</scope>
    <source>
        <strain evidence="18 19">Pan181</strain>
    </source>
</reference>
<evidence type="ECO:0000256" key="8">
    <source>
        <dbReference type="ARBA" id="ARBA00022723"/>
    </source>
</evidence>
<keyword evidence="9 16" id="KW-0547">Nucleotide-binding</keyword>
<evidence type="ECO:0000256" key="11">
    <source>
        <dbReference type="ARBA" id="ARBA00022840"/>
    </source>
</evidence>
<dbReference type="Pfam" id="PF08264">
    <property type="entry name" value="Anticodon_1"/>
    <property type="match status" value="1"/>
</dbReference>
<dbReference type="PRINTS" id="PR01041">
    <property type="entry name" value="TRNASYNTHMET"/>
</dbReference>
<accession>A0A518AVF7</accession>
<evidence type="ECO:0000256" key="12">
    <source>
        <dbReference type="ARBA" id="ARBA00022884"/>
    </source>
</evidence>
<dbReference type="PANTHER" id="PTHR45765:SF1">
    <property type="entry name" value="METHIONINE--TRNA LIGASE, CYTOPLASMIC"/>
    <property type="match status" value="1"/>
</dbReference>
<feature type="binding site" evidence="16">
    <location>
        <position position="339"/>
    </location>
    <ligand>
        <name>ATP</name>
        <dbReference type="ChEBI" id="CHEBI:30616"/>
    </ligand>
</feature>
<dbReference type="InterPro" id="IPR013155">
    <property type="entry name" value="M/V/L/I-tRNA-synth_anticd-bd"/>
</dbReference>
<comment type="similarity">
    <text evidence="3 16">Belongs to the class-I aminoacyl-tRNA synthetase family. MetG type 1 subfamily.</text>
</comment>
<keyword evidence="7 16" id="KW-0436">Ligase</keyword>
<evidence type="ECO:0000256" key="16">
    <source>
        <dbReference type="HAMAP-Rule" id="MF_00098"/>
    </source>
</evidence>
<keyword evidence="8 16" id="KW-0479">Metal-binding</keyword>
<dbReference type="KEGG" id="amuc:Pan181_49570"/>
<dbReference type="GO" id="GO:0005829">
    <property type="term" value="C:cytosol"/>
    <property type="evidence" value="ECO:0007669"/>
    <property type="project" value="TreeGrafter"/>
</dbReference>
<dbReference type="InterPro" id="IPR023458">
    <property type="entry name" value="Met-tRNA_ligase_1"/>
</dbReference>
<evidence type="ECO:0000256" key="10">
    <source>
        <dbReference type="ARBA" id="ARBA00022833"/>
    </source>
</evidence>
<dbReference type="PROSITE" id="PS50886">
    <property type="entry name" value="TRBD"/>
    <property type="match status" value="1"/>
</dbReference>
<keyword evidence="5 16" id="KW-0963">Cytoplasm</keyword>
<dbReference type="PROSITE" id="PS00178">
    <property type="entry name" value="AA_TRNA_LIGASE_I"/>
    <property type="match status" value="1"/>
</dbReference>
<feature type="domain" description="TRNA-binding" evidence="17">
    <location>
        <begin position="587"/>
        <end position="689"/>
    </location>
</feature>
<keyword evidence="14 16" id="KW-0030">Aminoacyl-tRNA synthetase</keyword>
<evidence type="ECO:0000256" key="2">
    <source>
        <dbReference type="ARBA" id="ARBA00004496"/>
    </source>
</evidence>
<dbReference type="HAMAP" id="MF_00098">
    <property type="entry name" value="Met_tRNA_synth_type1"/>
    <property type="match status" value="1"/>
</dbReference>
<evidence type="ECO:0000256" key="15">
    <source>
        <dbReference type="ARBA" id="ARBA00047364"/>
    </source>
</evidence>
<comment type="cofactor">
    <cofactor evidence="16">
        <name>Zn(2+)</name>
        <dbReference type="ChEBI" id="CHEBI:29105"/>
    </cofactor>
    <text evidence="16">Binds 1 zinc ion per subunit.</text>
</comment>